<feature type="region of interest" description="Disordered" evidence="1">
    <location>
        <begin position="1"/>
        <end position="22"/>
    </location>
</feature>
<keyword evidence="3" id="KW-1185">Reference proteome</keyword>
<protein>
    <recommendedName>
        <fullName evidence="4">Streptogramin lyase</fullName>
    </recommendedName>
</protein>
<name>A0ABS7P180_9NOCA</name>
<proteinExistence type="predicted"/>
<dbReference type="SUPFAM" id="SSF63829">
    <property type="entry name" value="Calcium-dependent phosphotriesterase"/>
    <property type="match status" value="1"/>
</dbReference>
<evidence type="ECO:0000256" key="1">
    <source>
        <dbReference type="SAM" id="MobiDB-lite"/>
    </source>
</evidence>
<dbReference type="EMBL" id="JABUBU010000002">
    <property type="protein sequence ID" value="MBY6366154.1"/>
    <property type="molecule type" value="Genomic_DNA"/>
</dbReference>
<evidence type="ECO:0000313" key="2">
    <source>
        <dbReference type="EMBL" id="MBY6366154.1"/>
    </source>
</evidence>
<dbReference type="Proteomes" id="UP000825228">
    <property type="component" value="Unassembled WGS sequence"/>
</dbReference>
<evidence type="ECO:0000313" key="3">
    <source>
        <dbReference type="Proteomes" id="UP000825228"/>
    </source>
</evidence>
<accession>A0ABS7P180</accession>
<sequence length="360" mass="35818">MESMVNDDSTRRDRRPATTKAQRRVVRSAGVIGTAAIALLIAACGGETTESTPTNTREPETAAASPEQATTPAGTVAPAGLGGPTTVRSLAVDPQTSVVAVLTDGGLLLADGSTDGAVAGTPRAVELPSPGTSVHPGRAGEILVTTADGLVRVDAESGAATALPVDGGAISATVFGDGYAVGSATGLVSVLDADGAVTSSIGGLASVDGLVPAGDDLVALDTRQTSVTTVNVAADRLGEALRAGDGATRTVGCATGAIVVSDTADDELMIFTGDDLIMRQRYPVAGSPFAVACDDAGTVWVTTTATNEVLGFDVSSGIPVETARFPTVTQPDSLAVDSRSGRLFVGSNDGAGVQVIPTRE</sequence>
<dbReference type="RefSeq" id="WP_222683498.1">
    <property type="nucleotide sequence ID" value="NZ_JABUBT010000004.1"/>
</dbReference>
<organism evidence="2 3">
    <name type="scientific">Rhodococcoides corynebacterioides</name>
    <dbReference type="NCBI Taxonomy" id="53972"/>
    <lineage>
        <taxon>Bacteria</taxon>
        <taxon>Bacillati</taxon>
        <taxon>Actinomycetota</taxon>
        <taxon>Actinomycetes</taxon>
        <taxon>Mycobacteriales</taxon>
        <taxon>Nocardiaceae</taxon>
        <taxon>Rhodococcoides</taxon>
    </lineage>
</organism>
<gene>
    <name evidence="2" type="ORF">HQ603_05230</name>
</gene>
<feature type="compositionally biased region" description="Low complexity" evidence="1">
    <location>
        <begin position="69"/>
        <end position="79"/>
    </location>
</feature>
<dbReference type="Gene3D" id="2.130.10.10">
    <property type="entry name" value="YVTN repeat-like/Quinoprotein amine dehydrogenase"/>
    <property type="match status" value="1"/>
</dbReference>
<dbReference type="InterPro" id="IPR015943">
    <property type="entry name" value="WD40/YVTN_repeat-like_dom_sf"/>
</dbReference>
<comment type="caution">
    <text evidence="2">The sequence shown here is derived from an EMBL/GenBank/DDBJ whole genome shotgun (WGS) entry which is preliminary data.</text>
</comment>
<reference evidence="2 3" key="1">
    <citation type="submission" date="2020-06" db="EMBL/GenBank/DDBJ databases">
        <title>Taxonomy, biology and ecology of Rhodococcus bacteria occurring in California pistachio and other woody hosts as revealed by genome sequence analyses.</title>
        <authorList>
            <person name="Gai Y."/>
            <person name="Riely B."/>
        </authorList>
    </citation>
    <scope>NUCLEOTIDE SEQUENCE [LARGE SCALE GENOMIC DNA]</scope>
    <source>
        <strain evidence="2 3">BP-281</strain>
    </source>
</reference>
<feature type="region of interest" description="Disordered" evidence="1">
    <location>
        <begin position="48"/>
        <end position="82"/>
    </location>
</feature>
<evidence type="ECO:0008006" key="4">
    <source>
        <dbReference type="Google" id="ProtNLM"/>
    </source>
</evidence>